<reference evidence="9" key="1">
    <citation type="submission" date="2016-10" db="EMBL/GenBank/DDBJ databases">
        <authorList>
            <person name="Varghese N."/>
            <person name="Submissions S."/>
        </authorList>
    </citation>
    <scope>NUCLEOTIDE SEQUENCE [LARGE SCALE GENOMIC DNA]</scope>
    <source>
        <strain evidence="9">LMG 25967</strain>
    </source>
</reference>
<evidence type="ECO:0000256" key="3">
    <source>
        <dbReference type="ARBA" id="ARBA00022490"/>
    </source>
</evidence>
<dbReference type="InterPro" id="IPR000682">
    <property type="entry name" value="PCMT"/>
</dbReference>
<dbReference type="PANTHER" id="PTHR11579:SF0">
    <property type="entry name" value="PROTEIN-L-ISOASPARTATE(D-ASPARTATE) O-METHYLTRANSFERASE"/>
    <property type="match status" value="1"/>
</dbReference>
<dbReference type="EMBL" id="FNZE01000003">
    <property type="protein sequence ID" value="SEI90471.1"/>
    <property type="molecule type" value="Genomic_DNA"/>
</dbReference>
<comment type="similarity">
    <text evidence="2 7">Belongs to the methyltransferase superfamily. L-isoaspartyl/D-aspartyl protein methyltransferase family.</text>
</comment>
<dbReference type="PANTHER" id="PTHR11579">
    <property type="entry name" value="PROTEIN-L-ISOASPARTATE O-METHYLTRANSFERASE"/>
    <property type="match status" value="1"/>
</dbReference>
<keyword evidence="4 7" id="KW-0489">Methyltransferase</keyword>
<dbReference type="Proteomes" id="UP000242930">
    <property type="component" value="Unassembled WGS sequence"/>
</dbReference>
<keyword evidence="3 7" id="KW-0963">Cytoplasm</keyword>
<evidence type="ECO:0000256" key="6">
    <source>
        <dbReference type="ARBA" id="ARBA00022691"/>
    </source>
</evidence>
<dbReference type="InterPro" id="IPR029063">
    <property type="entry name" value="SAM-dependent_MTases_sf"/>
</dbReference>
<dbReference type="NCBIfam" id="TIGR00080">
    <property type="entry name" value="pimt"/>
    <property type="match status" value="1"/>
</dbReference>
<dbReference type="HAMAP" id="MF_00090">
    <property type="entry name" value="PIMT"/>
    <property type="match status" value="1"/>
</dbReference>
<comment type="subcellular location">
    <subcellularLocation>
        <location evidence="1 7">Cytoplasm</location>
    </subcellularLocation>
</comment>
<evidence type="ECO:0000256" key="7">
    <source>
        <dbReference type="HAMAP-Rule" id="MF_00090"/>
    </source>
</evidence>
<dbReference type="AlphaFoldDB" id="A0A1H6UDS3"/>
<evidence type="ECO:0000313" key="9">
    <source>
        <dbReference type="Proteomes" id="UP000242930"/>
    </source>
</evidence>
<dbReference type="EC" id="2.1.1.77" evidence="7"/>
<gene>
    <name evidence="7" type="primary">pcm</name>
    <name evidence="8" type="ORF">SAMN05216201_10359</name>
</gene>
<evidence type="ECO:0000313" key="8">
    <source>
        <dbReference type="EMBL" id="SEI90471.1"/>
    </source>
</evidence>
<dbReference type="GO" id="GO:0004719">
    <property type="term" value="F:protein-L-isoaspartate (D-aspartate) O-methyltransferase activity"/>
    <property type="evidence" value="ECO:0007669"/>
    <property type="project" value="UniProtKB-UniRule"/>
</dbReference>
<dbReference type="CDD" id="cd02440">
    <property type="entry name" value="AdoMet_MTases"/>
    <property type="match status" value="1"/>
</dbReference>
<dbReference type="STRING" id="915471.SAMN05216201_10359"/>
<accession>A0A1H6UDS3</accession>
<keyword evidence="6 7" id="KW-0949">S-adenosyl-L-methionine</keyword>
<dbReference type="FunFam" id="3.40.50.150:FF:000010">
    <property type="entry name" value="Protein-L-isoaspartate O-methyltransferase"/>
    <property type="match status" value="1"/>
</dbReference>
<proteinExistence type="inferred from homology"/>
<comment type="function">
    <text evidence="7">Catalyzes the methyl esterification of L-isoaspartyl residues in peptides and proteins that result from spontaneous decomposition of normal L-aspartyl and L-asparaginyl residues. It plays a role in the repair and/or degradation of damaged proteins.</text>
</comment>
<dbReference type="PROSITE" id="PS01279">
    <property type="entry name" value="PCMT"/>
    <property type="match status" value="1"/>
</dbReference>
<dbReference type="GO" id="GO:0030091">
    <property type="term" value="P:protein repair"/>
    <property type="evidence" value="ECO:0007669"/>
    <property type="project" value="UniProtKB-UniRule"/>
</dbReference>
<dbReference type="Gene3D" id="3.40.50.150">
    <property type="entry name" value="Vaccinia Virus protein VP39"/>
    <property type="match status" value="1"/>
</dbReference>
<evidence type="ECO:0000256" key="5">
    <source>
        <dbReference type="ARBA" id="ARBA00022679"/>
    </source>
</evidence>
<feature type="active site" evidence="7">
    <location>
        <position position="72"/>
    </location>
</feature>
<dbReference type="GO" id="GO:0032259">
    <property type="term" value="P:methylation"/>
    <property type="evidence" value="ECO:0007669"/>
    <property type="project" value="UniProtKB-KW"/>
</dbReference>
<keyword evidence="9" id="KW-1185">Reference proteome</keyword>
<dbReference type="Pfam" id="PF01135">
    <property type="entry name" value="PCMT"/>
    <property type="match status" value="1"/>
</dbReference>
<protein>
    <recommendedName>
        <fullName evidence="7">Protein-L-isoaspartate O-methyltransferase</fullName>
        <ecNumber evidence="7">2.1.1.77</ecNumber>
    </recommendedName>
    <alternativeName>
        <fullName evidence="7">L-isoaspartyl protein carboxyl methyltransferase</fullName>
    </alternativeName>
    <alternativeName>
        <fullName evidence="7">Protein L-isoaspartyl methyltransferase</fullName>
    </alternativeName>
    <alternativeName>
        <fullName evidence="7">Protein-beta-aspartate methyltransferase</fullName>
        <shortName evidence="7">PIMT</shortName>
    </alternativeName>
</protein>
<comment type="catalytic activity">
    <reaction evidence="7">
        <text>[protein]-L-isoaspartate + S-adenosyl-L-methionine = [protein]-L-isoaspartate alpha-methyl ester + S-adenosyl-L-homocysteine</text>
        <dbReference type="Rhea" id="RHEA:12705"/>
        <dbReference type="Rhea" id="RHEA-COMP:12143"/>
        <dbReference type="Rhea" id="RHEA-COMP:12144"/>
        <dbReference type="ChEBI" id="CHEBI:57856"/>
        <dbReference type="ChEBI" id="CHEBI:59789"/>
        <dbReference type="ChEBI" id="CHEBI:90596"/>
        <dbReference type="ChEBI" id="CHEBI:90598"/>
        <dbReference type="EC" id="2.1.1.77"/>
    </reaction>
</comment>
<name>A0A1H6UDS3_9PSED</name>
<dbReference type="NCBIfam" id="NF001453">
    <property type="entry name" value="PRK00312.1"/>
    <property type="match status" value="1"/>
</dbReference>
<evidence type="ECO:0000256" key="1">
    <source>
        <dbReference type="ARBA" id="ARBA00004496"/>
    </source>
</evidence>
<dbReference type="SUPFAM" id="SSF53335">
    <property type="entry name" value="S-adenosyl-L-methionine-dependent methyltransferases"/>
    <property type="match status" value="1"/>
</dbReference>
<sequence length="223" mass="24885">MIKDDLQRRGIGMTSQRTRERLIQRLYDEGLSNDQVLEVIRRTPRHLFVDEALAHRAYEDTALPIGHNQTISQPFMVARMTELLLAGGPLDKVMEIGTGSGYQTAVLAQLVERVFSVERIQSLQDRAKERLLELNLRNVVFRWGDGWEGWPALAPYNGIIVTAAAAQVPQALLDQLAPGGRMVIPVGSGDEQQLMLIVREGSGFSRQVLDPVRFVPLLNGSVF</sequence>
<dbReference type="GO" id="GO:0005737">
    <property type="term" value="C:cytoplasm"/>
    <property type="evidence" value="ECO:0007669"/>
    <property type="project" value="UniProtKB-SubCell"/>
</dbReference>
<evidence type="ECO:0000256" key="2">
    <source>
        <dbReference type="ARBA" id="ARBA00005369"/>
    </source>
</evidence>
<organism evidence="8 9">
    <name type="scientific">Pseudomonas linyingensis</name>
    <dbReference type="NCBI Taxonomy" id="915471"/>
    <lineage>
        <taxon>Bacteria</taxon>
        <taxon>Pseudomonadati</taxon>
        <taxon>Pseudomonadota</taxon>
        <taxon>Gammaproteobacteria</taxon>
        <taxon>Pseudomonadales</taxon>
        <taxon>Pseudomonadaceae</taxon>
        <taxon>Pseudomonas</taxon>
    </lineage>
</organism>
<evidence type="ECO:0000256" key="4">
    <source>
        <dbReference type="ARBA" id="ARBA00022603"/>
    </source>
</evidence>
<keyword evidence="5 7" id="KW-0808">Transferase</keyword>